<keyword evidence="8" id="KW-1185">Reference proteome</keyword>
<evidence type="ECO:0000256" key="3">
    <source>
        <dbReference type="ARBA" id="ARBA00022737"/>
    </source>
</evidence>
<evidence type="ECO:0000313" key="8">
    <source>
        <dbReference type="Proteomes" id="UP001151699"/>
    </source>
</evidence>
<dbReference type="EMBL" id="WJQU01000001">
    <property type="protein sequence ID" value="KAJ6648149.1"/>
    <property type="molecule type" value="Genomic_DNA"/>
</dbReference>
<evidence type="ECO:0000256" key="1">
    <source>
        <dbReference type="ARBA" id="ARBA00004370"/>
    </source>
</evidence>
<dbReference type="CDD" id="cd00176">
    <property type="entry name" value="SPEC"/>
    <property type="match status" value="2"/>
</dbReference>
<feature type="non-terminal residue" evidence="7">
    <location>
        <position position="1"/>
    </location>
</feature>
<dbReference type="InterPro" id="IPR002017">
    <property type="entry name" value="Spectrin_repeat"/>
</dbReference>
<dbReference type="GO" id="GO:0007097">
    <property type="term" value="P:nuclear migration"/>
    <property type="evidence" value="ECO:0007669"/>
    <property type="project" value="TreeGrafter"/>
</dbReference>
<proteinExistence type="predicted"/>
<feature type="coiled-coil region" evidence="6">
    <location>
        <begin position="807"/>
        <end position="841"/>
    </location>
</feature>
<keyword evidence="2" id="KW-0812">Transmembrane</keyword>
<dbReference type="SUPFAM" id="SSF46966">
    <property type="entry name" value="Spectrin repeat"/>
    <property type="match status" value="9"/>
</dbReference>
<evidence type="ECO:0000256" key="4">
    <source>
        <dbReference type="ARBA" id="ARBA00022989"/>
    </source>
</evidence>
<dbReference type="PANTHER" id="PTHR47535">
    <property type="entry name" value="MUSCLE-SPECIFIC PROTEIN 300 KDA, ISOFORM G"/>
    <property type="match status" value="1"/>
</dbReference>
<gene>
    <name evidence="7" type="primary">Msp300_2</name>
    <name evidence="7" type="ORF">Bhyg_03375</name>
</gene>
<feature type="non-terminal residue" evidence="7">
    <location>
        <position position="2862"/>
    </location>
</feature>
<dbReference type="GO" id="GO:0034993">
    <property type="term" value="C:meiotic nuclear membrane microtubule tethering complex"/>
    <property type="evidence" value="ECO:0007669"/>
    <property type="project" value="TreeGrafter"/>
</dbReference>
<accession>A0A9Q0NDA3</accession>
<reference evidence="7" key="1">
    <citation type="submission" date="2022-07" db="EMBL/GenBank/DDBJ databases">
        <authorList>
            <person name="Trinca V."/>
            <person name="Uliana J.V.C."/>
            <person name="Torres T.T."/>
            <person name="Ward R.J."/>
            <person name="Monesi N."/>
        </authorList>
    </citation>
    <scope>NUCLEOTIDE SEQUENCE</scope>
    <source>
        <strain evidence="7">HSMRA1968</strain>
        <tissue evidence="7">Whole embryos</tissue>
    </source>
</reference>
<evidence type="ECO:0000256" key="5">
    <source>
        <dbReference type="ARBA" id="ARBA00023136"/>
    </source>
</evidence>
<feature type="coiled-coil region" evidence="6">
    <location>
        <begin position="2322"/>
        <end position="2374"/>
    </location>
</feature>
<keyword evidence="6" id="KW-0175">Coiled coil</keyword>
<dbReference type="GO" id="GO:0005737">
    <property type="term" value="C:cytoplasm"/>
    <property type="evidence" value="ECO:0007669"/>
    <property type="project" value="TreeGrafter"/>
</dbReference>
<dbReference type="Gene3D" id="1.20.58.60">
    <property type="match status" value="7"/>
</dbReference>
<dbReference type="SMART" id="SM00150">
    <property type="entry name" value="SPEC"/>
    <property type="match status" value="8"/>
</dbReference>
<dbReference type="GO" id="GO:0051015">
    <property type="term" value="F:actin filament binding"/>
    <property type="evidence" value="ECO:0007669"/>
    <property type="project" value="TreeGrafter"/>
</dbReference>
<dbReference type="InterPro" id="IPR018159">
    <property type="entry name" value="Spectrin/alpha-actinin"/>
</dbReference>
<dbReference type="PANTHER" id="PTHR47535:SF10">
    <property type="entry name" value="MUSCLE-SPECIFIC PROTEIN 300 KDA"/>
    <property type="match status" value="1"/>
</dbReference>
<organism evidence="7 8">
    <name type="scientific">Pseudolycoriella hygida</name>
    <dbReference type="NCBI Taxonomy" id="35572"/>
    <lineage>
        <taxon>Eukaryota</taxon>
        <taxon>Metazoa</taxon>
        <taxon>Ecdysozoa</taxon>
        <taxon>Arthropoda</taxon>
        <taxon>Hexapoda</taxon>
        <taxon>Insecta</taxon>
        <taxon>Pterygota</taxon>
        <taxon>Neoptera</taxon>
        <taxon>Endopterygota</taxon>
        <taxon>Diptera</taxon>
        <taxon>Nematocera</taxon>
        <taxon>Sciaroidea</taxon>
        <taxon>Sciaridae</taxon>
        <taxon>Pseudolycoriella</taxon>
    </lineage>
</organism>
<dbReference type="FunFam" id="1.20.58.60:FF:000171">
    <property type="entry name" value="Uncharacterized protein, isoform B"/>
    <property type="match status" value="1"/>
</dbReference>
<sequence length="2862" mass="329360">ESHVSEEPQSTTQLELVEIITTTALEEDFPETEDVQQPEVETIVPSAPALAELHDVSLPEDSSKMVTLTIERKTIFDTHFVPSDQTLEVEEVQDQQPKQEESDAVVQEVKIESKEIPTKSADAKTATQAFLDNEQYRKNVVAPAQPEVADKVTFEVVQPVEDIQQVESIPHVGNAQQFENVEQVEDIQLDKDTQQVEDTQQVKDTQQVESIVLVEEIFTVEDTHRFENTQQIEYDQKVEDTQLEGTQKVEDIQQVENTQLEDTQKVEGTQKIEDTLQVENVQQLEEIQPVEDIQQIEISTTDAQQKVPLPDESVATVEALQGQSAESPKDQTVSFIITKTEVTFVPPAGVASETMEEIPHVSQDKVSTAASDRQIIDITKSFIDGEQYQKPAPIQSISVRVVVAANESEKVETDQQISHDIVPVLENQLAEQQKPTQHENIVQLYISKTAVTDGVNEEVPQQIQVEEKVVHQKKSGKSKPTSSVTIEEVMSPTEELVVPLTPGMDIAAEYERVPDSIWTTNIIQNRPQPSSQDFIEAETQEHSNQRPTTLVWTDTNNIISNRLLQMNNARNTHLGNVIQLATLSDVVTDDPMEKRIVSLQEDLGALQEAVDRHDTIVIQRSVVTIIETISTWLETIEYRVYLLRQSDAPSEENVQHFEDLKDELHVIHGHVAQFAKDLQDAGHVVNPDERDKMNKCFATLSEQVKTIEEVTVENKAQSVNDLQRWNEYVILIEQIIVQIANLQERFDTIVNTEIKTDEKLVLLDDLENRNQEQAKTIKRLLSTSRSIMRDFPGKEIPQEVYGSYEASRNLENNIVLERNRLLQLQALAAEYEQTLNEFSQITLLADTLVEQPIVASTLEQLQQEMQKHRKFFVNLSHCRSILESLEENLDNETRIKNAELHQNLYSKASAILDKASDRAQRISLAASRWTVLEKGMREERQWLQVAQQRVPDLSAVTSADYDGYITMYQSLNADIFNHHAKVTQLINNASRLQDLVNAPNLEEENNDSLVVLLKLKEEVNLYLRRLTTFREIWMNYEVLTDKLEVWIKEAEREISQIELPQDLRTLPIENMRQFWEIKVHHELHCNIRNDVGNDFEKALQILPLADEMLQRQFHGQLEDRWAGVTNKINAIQNAIVNSISSQDIPINEKLVLLERELQELHLNMTSIKGVIKNEDELNLYIERMQVLNTRIGIIGNELGRIGMLPSAEPERVGELFALSHRISTQITEELEQSLMLRDHLIAMQQGINRIRKTLANVSLVLDDCESYEKMGSEQIEKAVNECQTISKELTGQWQEIMRMRQLLHALPMRLRVTVTLVQLERDLSQLQDDHAVLESRCANILGMLKNRLILWRRFERQLEIVHQSVQETDYMMELLKVNGSIDYERLRKTTERLEGLSGDLDERENLLEELHLTAKPLIDTCDSNIAQNIDAAVQEACNAWNDTRENLLDLRTKYQRAVRLWQQYREASAVVKVWADEQMGTIGTLQPSDAIKQVQECKHTLDLHSAQVAELRDMVAQIASDVGVDASELLTGEIDALNKRLEYVRESISTLADIAESCAINEEECTENINQAKSYFNNMQQAIASVESESPENQLAIVRSHLLALGKTEGQLKELREKSGESSSTETEHSIVEVLQLWQKIFQDTFHQYHRLSSRLVQSQDNASVLKLWQEYLQHVQSFLSSAIPQDYPSLTEHRHLCNVHQNLLVSQKSVLELKSESLSSTILEQFNALTNLHNETLSRILVRHSEIEMRLTAWNKYRKDQAQLLEWLKEKERERSRLQLKYIHLRRVPKVLHRIERIIEQMPQGENEAENLRKQQANFLHFCDDAIATSIRMEHAANSQRIANLRAGLETWRDFLEKIVNLGKTYDEKVKSLQAKFHETQTLITDAASNLPTNSIDIQERLNQLRNHRVRLNNLITELESISVIQEELKECISPFDMKTIRQMVWILWQQQADLDQQLSTLINRIEERLSLNEMFTAKYDRLMKWMDGSEKRLDGDSHNVLLDPEDVIKRIEKEVLTEIEHREHEREWLLFNGQELLSFYAGDSKKENQIRQEIQLKIDTIVDRWERLKYLCKSRSNKINDLKLTMLRLEERIAEIRNWLQSMEVDLSKPVVFENLHKSVIDDKLKEHDKLQRAIEGESSKIGDVLNLCEMLLSDVDTWKAQFNTTTLTSSVENLERRWKNVCGMSAERKRRILSTWSLLVEIQQMTNDQDAWLVAQENDLHDLEQGLDDLTKDEVMERIAILENKIIEIESRTTLFKSLEQAYCKLAKTNGLEPENVKHLTTSTRFMLVRWRGLVPKALDIIGMLNMDMKMYREFISCQSRAMDALTQIKTNYKQLENKPIEDPNDQLRQLQYIEQELKMCENDLANADKLGLVMMKKGKPSEIQSIQSMIDEYQLLWTIVNTSITKYKTHLTDKVNRQKEIDEGVQVETLRFESDSACQVNTLPGLNRMTSITPKDAYVYELAAAIKEVRSNLESLEKAVNDPAKKPGSQVVSKLISNSQSSVELMNHLSTLLITECFSTNEEAEVHQVAELVAQYETLVALWRAKERQHESNSNAGRLTCPLCSQRNWQQIDNDLWRLEQWLQLAEGIQKTQTIPPNNIEQLEDIVTDHREFFLDLESHKSIVSSLNVVGDHLATHTLDTEKAKELRNRLETDNKRWDKICKNAARWQSLLQAALMGNNEFHEIINELCLWLEQTEEMIHASEPVDLTVDRKVLEAKFKKFRELRCELERCEPRVISLQEAADQLLRTDDSPASSTTYSKLTDLRLRLQSLRRLTGVYIVKLGAVLGYDSNQIGLNLSGSASGSSTLYALSQELLEHTGQQLLQALQRWSHMVKTTLVRSVTTLQRAWNQCCTTKTD</sequence>
<comment type="caution">
    <text evidence="7">The sequence shown here is derived from an EMBL/GenBank/DDBJ whole genome shotgun (WGS) entry which is preliminary data.</text>
</comment>
<evidence type="ECO:0000256" key="6">
    <source>
        <dbReference type="SAM" id="Coils"/>
    </source>
</evidence>
<evidence type="ECO:0000256" key="2">
    <source>
        <dbReference type="ARBA" id="ARBA00022692"/>
    </source>
</evidence>
<dbReference type="Proteomes" id="UP001151699">
    <property type="component" value="Chromosome A"/>
</dbReference>
<dbReference type="Pfam" id="PF00435">
    <property type="entry name" value="Spectrin"/>
    <property type="match status" value="3"/>
</dbReference>
<keyword evidence="3" id="KW-0677">Repeat</keyword>
<keyword evidence="4" id="KW-1133">Transmembrane helix</keyword>
<dbReference type="GO" id="GO:0005640">
    <property type="term" value="C:nuclear outer membrane"/>
    <property type="evidence" value="ECO:0007669"/>
    <property type="project" value="TreeGrafter"/>
</dbReference>
<dbReference type="InterPro" id="IPR052403">
    <property type="entry name" value="LINC-complex_assoc"/>
</dbReference>
<evidence type="ECO:0000313" key="7">
    <source>
        <dbReference type="EMBL" id="KAJ6648149.1"/>
    </source>
</evidence>
<feature type="coiled-coil region" evidence="6">
    <location>
        <begin position="2216"/>
        <end position="2255"/>
    </location>
</feature>
<protein>
    <submittedName>
        <fullName evidence="7">Muscle-specific protein 300 kDa</fullName>
    </submittedName>
</protein>
<dbReference type="OrthoDB" id="7791535at2759"/>
<comment type="subcellular location">
    <subcellularLocation>
        <location evidence="1">Membrane</location>
    </subcellularLocation>
</comment>
<feature type="coiled-coil region" evidence="6">
    <location>
        <begin position="1769"/>
        <end position="1816"/>
    </location>
</feature>
<keyword evidence="5" id="KW-0472">Membrane</keyword>
<name>A0A9Q0NDA3_9DIPT</name>